<proteinExistence type="predicted"/>
<organism evidence="1 2">
    <name type="scientific">Olea europaea subsp. europaea</name>
    <dbReference type="NCBI Taxonomy" id="158383"/>
    <lineage>
        <taxon>Eukaryota</taxon>
        <taxon>Viridiplantae</taxon>
        <taxon>Streptophyta</taxon>
        <taxon>Embryophyta</taxon>
        <taxon>Tracheophyta</taxon>
        <taxon>Spermatophyta</taxon>
        <taxon>Magnoliopsida</taxon>
        <taxon>eudicotyledons</taxon>
        <taxon>Gunneridae</taxon>
        <taxon>Pentapetalae</taxon>
        <taxon>asterids</taxon>
        <taxon>lamiids</taxon>
        <taxon>Lamiales</taxon>
        <taxon>Oleaceae</taxon>
        <taxon>Oleeae</taxon>
        <taxon>Olea</taxon>
    </lineage>
</organism>
<dbReference type="Proteomes" id="UP000594638">
    <property type="component" value="Unassembled WGS sequence"/>
</dbReference>
<evidence type="ECO:0000313" key="1">
    <source>
        <dbReference type="EMBL" id="CAA2988018.1"/>
    </source>
</evidence>
<dbReference type="Gramene" id="OE9A093770T1">
    <property type="protein sequence ID" value="OE9A093770C1"/>
    <property type="gene ID" value="OE9A093770"/>
</dbReference>
<name>A0A8S0S6W3_OLEEU</name>
<gene>
    <name evidence="1" type="ORF">OLEA9_A093770</name>
</gene>
<dbReference type="EMBL" id="CACTIH010003962">
    <property type="protein sequence ID" value="CAA2988018.1"/>
    <property type="molecule type" value="Genomic_DNA"/>
</dbReference>
<reference evidence="1 2" key="1">
    <citation type="submission" date="2019-12" db="EMBL/GenBank/DDBJ databases">
        <authorList>
            <person name="Alioto T."/>
            <person name="Alioto T."/>
            <person name="Gomez Garrido J."/>
        </authorList>
    </citation>
    <scope>NUCLEOTIDE SEQUENCE [LARGE SCALE GENOMIC DNA]</scope>
</reference>
<accession>A0A8S0S6W3</accession>
<protein>
    <submittedName>
        <fullName evidence="1">Uncharacterized protein</fullName>
    </submittedName>
</protein>
<dbReference type="AlphaFoldDB" id="A0A8S0S6W3"/>
<keyword evidence="2" id="KW-1185">Reference proteome</keyword>
<comment type="caution">
    <text evidence="1">The sequence shown here is derived from an EMBL/GenBank/DDBJ whole genome shotgun (WGS) entry which is preliminary data.</text>
</comment>
<evidence type="ECO:0000313" key="2">
    <source>
        <dbReference type="Proteomes" id="UP000594638"/>
    </source>
</evidence>
<sequence length="124" mass="13701">MPRNVPASLTLACTPCCLRVPKNQRASSSWSGYFLDMAYTSCAINCLEMPENLPTSWMWPAHRVPGMSENVPTSLTWLVHSAAFVCLKICQRPCRGCLRMPENVPASLPLPGHGVAFVSHDEQK</sequence>